<reference evidence="5 6" key="1">
    <citation type="submission" date="2020-03" db="EMBL/GenBank/DDBJ databases">
        <title>Whole genome shotgun sequence of Phytohabitans rumicis NBRC 108638.</title>
        <authorList>
            <person name="Komaki H."/>
            <person name="Tamura T."/>
        </authorList>
    </citation>
    <scope>NUCLEOTIDE SEQUENCE [LARGE SCALE GENOMIC DNA]</scope>
    <source>
        <strain evidence="5 6">NBRC 108638</strain>
    </source>
</reference>
<dbReference type="Pfam" id="PF00534">
    <property type="entry name" value="Glycos_transf_1"/>
    <property type="match status" value="1"/>
</dbReference>
<sequence>MTRILHFTDATVGGVNGIASSIRLLVRLLGGRGHDSAVVSTGPLWGDAEAGVGEVIWVPSMPTGMGDFRFAFFPIRAMRERVRAWRPDVAHVHTPGPLGAAGLTVARQLGVPAVYTYHTDMHGYAEHYYIPTPVIRAGTAVYGRHLRRGPAVHPGGQYGAVEEANARIFDAVRVIIAPTANALRRCRMAAYAGKVRVIATPASLPPDGPTGAEFRARFGIAGDAPVVLFVGRLSAEKGIRLLLAAFRIVRGQVPAATLLLVGPRSGRLRLERRLDRAGLAAHTVVTGALPPAEVHGAYRASTVFAFASATDTQGIVLHEAALSGVPIVLTDGALHGSHPLSAAMRLTDPAPAAFAAGIAALLRAPDQARGLGRRGQMIAREHTPDRFADETLRAYEDVRTPSS</sequence>
<feature type="domain" description="Glycosyl transferase family 1" evidence="3">
    <location>
        <begin position="213"/>
        <end position="375"/>
    </location>
</feature>
<dbReference type="EMBL" id="BLPG01000001">
    <property type="protein sequence ID" value="GFJ94812.1"/>
    <property type="molecule type" value="Genomic_DNA"/>
</dbReference>
<name>A0A6V8LC86_9ACTN</name>
<dbReference type="InterPro" id="IPR001296">
    <property type="entry name" value="Glyco_trans_1"/>
</dbReference>
<dbReference type="GO" id="GO:1901137">
    <property type="term" value="P:carbohydrate derivative biosynthetic process"/>
    <property type="evidence" value="ECO:0007669"/>
    <property type="project" value="UniProtKB-ARBA"/>
</dbReference>
<keyword evidence="6" id="KW-1185">Reference proteome</keyword>
<evidence type="ECO:0000313" key="5">
    <source>
        <dbReference type="EMBL" id="GFJ94812.1"/>
    </source>
</evidence>
<accession>A0A6V8LC86</accession>
<evidence type="ECO:0000259" key="4">
    <source>
        <dbReference type="Pfam" id="PF13439"/>
    </source>
</evidence>
<organism evidence="5 6">
    <name type="scientific">Phytohabitans rumicis</name>
    <dbReference type="NCBI Taxonomy" id="1076125"/>
    <lineage>
        <taxon>Bacteria</taxon>
        <taxon>Bacillati</taxon>
        <taxon>Actinomycetota</taxon>
        <taxon>Actinomycetes</taxon>
        <taxon>Micromonosporales</taxon>
        <taxon>Micromonosporaceae</taxon>
    </lineage>
</organism>
<dbReference type="AlphaFoldDB" id="A0A6V8LC86"/>
<dbReference type="Proteomes" id="UP000482960">
    <property type="component" value="Unassembled WGS sequence"/>
</dbReference>
<dbReference type="PANTHER" id="PTHR45947">
    <property type="entry name" value="SULFOQUINOVOSYL TRANSFERASE SQD2"/>
    <property type="match status" value="1"/>
</dbReference>
<protein>
    <submittedName>
        <fullName evidence="5">Glycosyl transferase</fullName>
    </submittedName>
</protein>
<comment type="caution">
    <text evidence="5">The sequence shown here is derived from an EMBL/GenBank/DDBJ whole genome shotgun (WGS) entry which is preliminary data.</text>
</comment>
<feature type="domain" description="Glycosyltransferase subfamily 4-like N-terminal" evidence="4">
    <location>
        <begin position="15"/>
        <end position="199"/>
    </location>
</feature>
<dbReference type="GO" id="GO:0016757">
    <property type="term" value="F:glycosyltransferase activity"/>
    <property type="evidence" value="ECO:0007669"/>
    <property type="project" value="UniProtKB-KW"/>
</dbReference>
<gene>
    <name evidence="5" type="ORF">Prum_084540</name>
</gene>
<reference evidence="5 6" key="2">
    <citation type="submission" date="2020-03" db="EMBL/GenBank/DDBJ databases">
        <authorList>
            <person name="Ichikawa N."/>
            <person name="Kimura A."/>
            <person name="Kitahashi Y."/>
            <person name="Uohara A."/>
        </authorList>
    </citation>
    <scope>NUCLEOTIDE SEQUENCE [LARGE SCALE GENOMIC DNA]</scope>
    <source>
        <strain evidence="5 6">NBRC 108638</strain>
    </source>
</reference>
<dbReference type="InterPro" id="IPR050194">
    <property type="entry name" value="Glycosyltransferase_grp1"/>
</dbReference>
<dbReference type="SUPFAM" id="SSF53756">
    <property type="entry name" value="UDP-Glycosyltransferase/glycogen phosphorylase"/>
    <property type="match status" value="1"/>
</dbReference>
<evidence type="ECO:0000256" key="2">
    <source>
        <dbReference type="ARBA" id="ARBA00022679"/>
    </source>
</evidence>
<keyword evidence="1" id="KW-0328">Glycosyltransferase</keyword>
<dbReference type="InterPro" id="IPR028098">
    <property type="entry name" value="Glyco_trans_4-like_N"/>
</dbReference>
<evidence type="ECO:0000313" key="6">
    <source>
        <dbReference type="Proteomes" id="UP000482960"/>
    </source>
</evidence>
<evidence type="ECO:0000259" key="3">
    <source>
        <dbReference type="Pfam" id="PF00534"/>
    </source>
</evidence>
<proteinExistence type="predicted"/>
<dbReference type="Pfam" id="PF13439">
    <property type="entry name" value="Glyco_transf_4"/>
    <property type="match status" value="1"/>
</dbReference>
<dbReference type="Gene3D" id="3.40.50.2000">
    <property type="entry name" value="Glycogen Phosphorylase B"/>
    <property type="match status" value="2"/>
</dbReference>
<evidence type="ECO:0000256" key="1">
    <source>
        <dbReference type="ARBA" id="ARBA00022676"/>
    </source>
</evidence>
<keyword evidence="2 5" id="KW-0808">Transferase</keyword>
<dbReference type="RefSeq" id="WP_173082085.1">
    <property type="nucleotide sequence ID" value="NZ_BAABJB010000036.1"/>
</dbReference>
<dbReference type="PANTHER" id="PTHR45947:SF3">
    <property type="entry name" value="SULFOQUINOVOSYL TRANSFERASE SQD2"/>
    <property type="match status" value="1"/>
</dbReference>